<gene>
    <name evidence="2" type="ORF">QR680_015513</name>
</gene>
<keyword evidence="1" id="KW-0472">Membrane</keyword>
<dbReference type="SUPFAM" id="SSF81321">
    <property type="entry name" value="Family A G protein-coupled receptor-like"/>
    <property type="match status" value="1"/>
</dbReference>
<sequence>MPALLLQATERLKQAWFPASSATNNANVQRRTDISAPSFFLTAKIIAFLKLLIAVVVWVGNGTIVIATIRSKNLRSKCNILIAIQAFSDAVSQLRRRHHLLHPYSSSKARDVPGIQSNQQVTQHSDSCLSLRLVLVNVCRFQFPCVKSQPPNIYRL</sequence>
<evidence type="ECO:0000256" key="1">
    <source>
        <dbReference type="SAM" id="Phobius"/>
    </source>
</evidence>
<dbReference type="Proteomes" id="UP001175271">
    <property type="component" value="Unassembled WGS sequence"/>
</dbReference>
<dbReference type="Gene3D" id="1.20.1070.10">
    <property type="entry name" value="Rhodopsin 7-helix transmembrane proteins"/>
    <property type="match status" value="1"/>
</dbReference>
<feature type="transmembrane region" description="Helical" evidence="1">
    <location>
        <begin position="45"/>
        <end position="67"/>
    </location>
</feature>
<name>A0AA39LKU8_9BILA</name>
<comment type="caution">
    <text evidence="2">The sequence shown here is derived from an EMBL/GenBank/DDBJ whole genome shotgun (WGS) entry which is preliminary data.</text>
</comment>
<protein>
    <recommendedName>
        <fullName evidence="4">G-protein coupled receptors family 1 profile domain-containing protein</fullName>
    </recommendedName>
</protein>
<keyword evidence="1" id="KW-0812">Transmembrane</keyword>
<evidence type="ECO:0008006" key="4">
    <source>
        <dbReference type="Google" id="ProtNLM"/>
    </source>
</evidence>
<organism evidence="2 3">
    <name type="scientific">Steinernema hermaphroditum</name>
    <dbReference type="NCBI Taxonomy" id="289476"/>
    <lineage>
        <taxon>Eukaryota</taxon>
        <taxon>Metazoa</taxon>
        <taxon>Ecdysozoa</taxon>
        <taxon>Nematoda</taxon>
        <taxon>Chromadorea</taxon>
        <taxon>Rhabditida</taxon>
        <taxon>Tylenchina</taxon>
        <taxon>Panagrolaimomorpha</taxon>
        <taxon>Strongyloidoidea</taxon>
        <taxon>Steinernematidae</taxon>
        <taxon>Steinernema</taxon>
    </lineage>
</organism>
<keyword evidence="3" id="KW-1185">Reference proteome</keyword>
<dbReference type="AlphaFoldDB" id="A0AA39LKU8"/>
<keyword evidence="1" id="KW-1133">Transmembrane helix</keyword>
<reference evidence="2" key="1">
    <citation type="submission" date="2023-06" db="EMBL/GenBank/DDBJ databases">
        <title>Genomic analysis of the entomopathogenic nematode Steinernema hermaphroditum.</title>
        <authorList>
            <person name="Schwarz E.M."/>
            <person name="Heppert J.K."/>
            <person name="Baniya A."/>
            <person name="Schwartz H.T."/>
            <person name="Tan C.-H."/>
            <person name="Antoshechkin I."/>
            <person name="Sternberg P.W."/>
            <person name="Goodrich-Blair H."/>
            <person name="Dillman A.R."/>
        </authorList>
    </citation>
    <scope>NUCLEOTIDE SEQUENCE</scope>
    <source>
        <strain evidence="2">PS9179</strain>
        <tissue evidence="2">Whole animal</tissue>
    </source>
</reference>
<proteinExistence type="predicted"/>
<evidence type="ECO:0000313" key="3">
    <source>
        <dbReference type="Proteomes" id="UP001175271"/>
    </source>
</evidence>
<dbReference type="EMBL" id="JAUCMV010000004">
    <property type="protein sequence ID" value="KAK0400908.1"/>
    <property type="molecule type" value="Genomic_DNA"/>
</dbReference>
<dbReference type="InterPro" id="IPR019424">
    <property type="entry name" value="7TM_GPCR_Srsx"/>
</dbReference>
<dbReference type="Pfam" id="PF10320">
    <property type="entry name" value="7TM_GPCR_Srsx"/>
    <property type="match status" value="1"/>
</dbReference>
<accession>A0AA39LKU8</accession>
<evidence type="ECO:0000313" key="2">
    <source>
        <dbReference type="EMBL" id="KAK0400908.1"/>
    </source>
</evidence>